<name>A0A928BPM2_XYLRU</name>
<dbReference type="AlphaFoldDB" id="A0A928BPM2"/>
<accession>A0A928BPM2</accession>
<feature type="chain" id="PRO_5038024334" description="DUF3868 domain-containing protein" evidence="1">
    <location>
        <begin position="21"/>
        <end position="256"/>
    </location>
</feature>
<evidence type="ECO:0008006" key="4">
    <source>
        <dbReference type="Google" id="ProtNLM"/>
    </source>
</evidence>
<evidence type="ECO:0000313" key="2">
    <source>
        <dbReference type="EMBL" id="MBE6265005.1"/>
    </source>
</evidence>
<reference evidence="2" key="1">
    <citation type="submission" date="2019-04" db="EMBL/GenBank/DDBJ databases">
        <title>Evolution of Biomass-Degrading Anaerobic Consortia Revealed by Metagenomics.</title>
        <authorList>
            <person name="Peng X."/>
        </authorList>
    </citation>
    <scope>NUCLEOTIDE SEQUENCE</scope>
    <source>
        <strain evidence="2">SIG141</strain>
    </source>
</reference>
<gene>
    <name evidence="2" type="ORF">E7102_00830</name>
</gene>
<dbReference type="EMBL" id="SUYD01000001">
    <property type="protein sequence ID" value="MBE6265005.1"/>
    <property type="molecule type" value="Genomic_DNA"/>
</dbReference>
<comment type="caution">
    <text evidence="2">The sequence shown here is derived from an EMBL/GenBank/DDBJ whole genome shotgun (WGS) entry which is preliminary data.</text>
</comment>
<protein>
    <recommendedName>
        <fullName evidence="4">DUF3868 domain-containing protein</fullName>
    </recommendedName>
</protein>
<evidence type="ECO:0000256" key="1">
    <source>
        <dbReference type="SAM" id="SignalP"/>
    </source>
</evidence>
<organism evidence="2 3">
    <name type="scientific">Xylanibacter ruminicola</name>
    <name type="common">Prevotella ruminicola</name>
    <dbReference type="NCBI Taxonomy" id="839"/>
    <lineage>
        <taxon>Bacteria</taxon>
        <taxon>Pseudomonadati</taxon>
        <taxon>Bacteroidota</taxon>
        <taxon>Bacteroidia</taxon>
        <taxon>Bacteroidales</taxon>
        <taxon>Prevotellaceae</taxon>
        <taxon>Xylanibacter</taxon>
    </lineage>
</organism>
<proteinExistence type="predicted"/>
<sequence length="256" mass="28273">MIKRTLTSLLVFFGVLSASASQVGVYCMMGSEGSQIYCDHNIRLQIALTIDGTAVLEAENFTDQVMYIDLARSFVWVNGASRSLVEPRAQSFETEERLLPIAPHGVNTIFAWEQLPLLLNPQMIYVGEPKSWGNTSKGRFLDTNKKFQKGDKRRYTRRTTPLALAADIEYRFTEDGEAEPRVKVSDYVESIKVESNMWVDKHGKLVNPRLFPHPCFAFRSGKTGGAVLGEALALTAAAGLIVLGAAIAPETTVAAW</sequence>
<keyword evidence="1" id="KW-0732">Signal</keyword>
<dbReference type="Proteomes" id="UP000763088">
    <property type="component" value="Unassembled WGS sequence"/>
</dbReference>
<evidence type="ECO:0000313" key="3">
    <source>
        <dbReference type="Proteomes" id="UP000763088"/>
    </source>
</evidence>
<feature type="signal peptide" evidence="1">
    <location>
        <begin position="1"/>
        <end position="20"/>
    </location>
</feature>